<reference evidence="1 3" key="1">
    <citation type="journal article" date="2020" name="Stud. Mycol.">
        <title>101 Dothideomycetes genomes: a test case for predicting lifestyles and emergence of pathogens.</title>
        <authorList>
            <person name="Haridas S."/>
            <person name="Albert R."/>
            <person name="Binder M."/>
            <person name="Bloem J."/>
            <person name="Labutti K."/>
            <person name="Salamov A."/>
            <person name="Andreopoulos B."/>
            <person name="Baker S."/>
            <person name="Barry K."/>
            <person name="Bills G."/>
            <person name="Bluhm B."/>
            <person name="Cannon C."/>
            <person name="Castanera R."/>
            <person name="Culley D."/>
            <person name="Daum C."/>
            <person name="Ezra D."/>
            <person name="Gonzalez J."/>
            <person name="Henrissat B."/>
            <person name="Kuo A."/>
            <person name="Liang C."/>
            <person name="Lipzen A."/>
            <person name="Lutzoni F."/>
            <person name="Magnuson J."/>
            <person name="Mondo S."/>
            <person name="Nolan M."/>
            <person name="Ohm R."/>
            <person name="Pangilinan J."/>
            <person name="Park H.-J."/>
            <person name="Ramirez L."/>
            <person name="Alfaro M."/>
            <person name="Sun H."/>
            <person name="Tritt A."/>
            <person name="Yoshinaga Y."/>
            <person name="Zwiers L.-H."/>
            <person name="Turgeon B."/>
            <person name="Goodwin S."/>
            <person name="Spatafora J."/>
            <person name="Crous P."/>
            <person name="Grigoriev I."/>
        </authorList>
    </citation>
    <scope>NUCLEOTIDE SEQUENCE</scope>
    <source>
        <strain evidence="1 3">CBS 304.34</strain>
    </source>
</reference>
<dbReference type="EMBL" id="MU003711">
    <property type="protein sequence ID" value="KAF2804961.1"/>
    <property type="molecule type" value="Genomic_DNA"/>
</dbReference>
<evidence type="ECO:0000313" key="1">
    <source>
        <dbReference type="EMBL" id="KAF2804961.1"/>
    </source>
</evidence>
<dbReference type="Proteomes" id="UP000504636">
    <property type="component" value="Unplaced"/>
</dbReference>
<evidence type="ECO:0000313" key="3">
    <source>
        <dbReference type="RefSeq" id="XP_033571925.1"/>
    </source>
</evidence>
<dbReference type="RefSeq" id="XP_033571925.1">
    <property type="nucleotide sequence ID" value="XM_033716034.1"/>
</dbReference>
<evidence type="ECO:0000313" key="2">
    <source>
        <dbReference type="Proteomes" id="UP000504636"/>
    </source>
</evidence>
<dbReference type="AlphaFoldDB" id="A0A6A6Y7Z3"/>
<feature type="non-terminal residue" evidence="1">
    <location>
        <position position="1"/>
    </location>
</feature>
<reference evidence="3" key="3">
    <citation type="submission" date="2025-04" db="UniProtKB">
        <authorList>
            <consortium name="RefSeq"/>
        </authorList>
    </citation>
    <scope>IDENTIFICATION</scope>
    <source>
        <strain evidence="3">CBS 304.34</strain>
    </source>
</reference>
<organism evidence="1">
    <name type="scientific">Mytilinidion resinicola</name>
    <dbReference type="NCBI Taxonomy" id="574789"/>
    <lineage>
        <taxon>Eukaryota</taxon>
        <taxon>Fungi</taxon>
        <taxon>Dikarya</taxon>
        <taxon>Ascomycota</taxon>
        <taxon>Pezizomycotina</taxon>
        <taxon>Dothideomycetes</taxon>
        <taxon>Pleosporomycetidae</taxon>
        <taxon>Mytilinidiales</taxon>
        <taxon>Mytilinidiaceae</taxon>
        <taxon>Mytilinidion</taxon>
    </lineage>
</organism>
<protein>
    <submittedName>
        <fullName evidence="1 3">Uncharacterized protein</fullName>
    </submittedName>
</protein>
<proteinExistence type="predicted"/>
<keyword evidence="2" id="KW-1185">Reference proteome</keyword>
<accession>A0A6A6Y7Z3</accession>
<name>A0A6A6Y7Z3_9PEZI</name>
<reference evidence="3" key="2">
    <citation type="submission" date="2020-04" db="EMBL/GenBank/DDBJ databases">
        <authorList>
            <consortium name="NCBI Genome Project"/>
        </authorList>
    </citation>
    <scope>NUCLEOTIDE SEQUENCE</scope>
    <source>
        <strain evidence="3">CBS 304.34</strain>
    </source>
</reference>
<gene>
    <name evidence="1 3" type="ORF">BDZ99DRAFT_397138</name>
</gene>
<dbReference type="OrthoDB" id="412788at2759"/>
<dbReference type="GeneID" id="54456927"/>
<sequence length="112" mass="13167">IRGREGDFNFNKNGFCWTKWKGPQEWTGLSADEVKKKGHEWLRQSYIKEVEDFIKAEVQRQDGKPVDFVKVFDYKPRNSADMAIFDSRTLNLDDGLDTMIPVTHPHVRKPKR</sequence>